<dbReference type="InterPro" id="IPR023299">
    <property type="entry name" value="ATPase_P-typ_cyto_dom_N"/>
</dbReference>
<evidence type="ECO:0000256" key="4">
    <source>
        <dbReference type="ARBA" id="ARBA00022840"/>
    </source>
</evidence>
<feature type="domain" description="Cation-transporting P-type ATPase C-terminal" evidence="11">
    <location>
        <begin position="673"/>
        <end position="835"/>
    </location>
</feature>
<keyword evidence="6 9" id="KW-1133">Transmembrane helix</keyword>
<evidence type="ECO:0000313" key="13">
    <source>
        <dbReference type="Proteomes" id="UP000245802"/>
    </source>
</evidence>
<feature type="domain" description="P-type ATPase A" evidence="10">
    <location>
        <begin position="146"/>
        <end position="245"/>
    </location>
</feature>
<dbReference type="Gene3D" id="3.40.50.1000">
    <property type="entry name" value="HAD superfamily/HAD-like"/>
    <property type="match status" value="1"/>
</dbReference>
<evidence type="ECO:0000256" key="5">
    <source>
        <dbReference type="ARBA" id="ARBA00022967"/>
    </source>
</evidence>
<keyword evidence="3" id="KW-0547">Nucleotide-binding</keyword>
<dbReference type="Pfam" id="PF00122">
    <property type="entry name" value="E1-E2_ATPase"/>
    <property type="match status" value="1"/>
</dbReference>
<organism evidence="12 13">
    <name type="scientific">Gemmata obscuriglobus</name>
    <dbReference type="NCBI Taxonomy" id="114"/>
    <lineage>
        <taxon>Bacteria</taxon>
        <taxon>Pseudomonadati</taxon>
        <taxon>Planctomycetota</taxon>
        <taxon>Planctomycetia</taxon>
        <taxon>Gemmatales</taxon>
        <taxon>Gemmataceae</taxon>
        <taxon>Gemmata</taxon>
    </lineage>
</organism>
<dbReference type="PANTHER" id="PTHR42861">
    <property type="entry name" value="CALCIUM-TRANSPORTING ATPASE"/>
    <property type="match status" value="1"/>
</dbReference>
<dbReference type="InterPro" id="IPR059000">
    <property type="entry name" value="ATPase_P-type_domA"/>
</dbReference>
<dbReference type="InterPro" id="IPR044492">
    <property type="entry name" value="P_typ_ATPase_HD_dom"/>
</dbReference>
<dbReference type="GO" id="GO:0016887">
    <property type="term" value="F:ATP hydrolysis activity"/>
    <property type="evidence" value="ECO:0007669"/>
    <property type="project" value="InterPro"/>
</dbReference>
<dbReference type="Gene3D" id="1.20.1110.10">
    <property type="entry name" value="Calcium-transporting ATPase, transmembrane domain"/>
    <property type="match status" value="1"/>
</dbReference>
<dbReference type="PRINTS" id="PR00120">
    <property type="entry name" value="HATPASE"/>
</dbReference>
<evidence type="ECO:0000259" key="11">
    <source>
        <dbReference type="Pfam" id="PF00689"/>
    </source>
</evidence>
<dbReference type="NCBIfam" id="TIGR01494">
    <property type="entry name" value="ATPase_P-type"/>
    <property type="match status" value="2"/>
</dbReference>
<dbReference type="SUPFAM" id="SSF56784">
    <property type="entry name" value="HAD-like"/>
    <property type="match status" value="1"/>
</dbReference>
<proteinExistence type="predicted"/>
<dbReference type="InterPro" id="IPR023298">
    <property type="entry name" value="ATPase_P-typ_TM_dom_sf"/>
</dbReference>
<feature type="transmembrane region" description="Helical" evidence="9">
    <location>
        <begin position="780"/>
        <end position="798"/>
    </location>
</feature>
<evidence type="ECO:0000256" key="3">
    <source>
        <dbReference type="ARBA" id="ARBA00022741"/>
    </source>
</evidence>
<dbReference type="AlphaFoldDB" id="A0A2Z3HCK2"/>
<dbReference type="InterPro" id="IPR006068">
    <property type="entry name" value="ATPase_P-typ_cation-transptr_C"/>
</dbReference>
<evidence type="ECO:0000256" key="9">
    <source>
        <dbReference type="SAM" id="Phobius"/>
    </source>
</evidence>
<sequence length="843" mass="90547">MITRVTESRRPGCQKAENRCQDNTTGRAKSEQSRRVQYRRPTLPEEEPLMTAPPATGLTAIEVAERVRRGEVNRTRRSAWADYGVIVSRHAFTVFNLVVAPTAVALFSFGDWRAGVSVTGTALANTLIGLAQELRAKRQLDRLAILTAQKARVVRDGRPHEIPVDDVVLGDLVLLRVGETVVADGTLLESQYLEVDEALLTGESDPVRRGAGERVLSGSICVTGEGSYRAEKVGSAAFAQRVTADAQRYSYTTSPITRASNRIITALSIAALALCALYGALYALGEIGAEHMFRMIAATVVSTIPQGLVLTATVAFTIGAVVIGRRGALVQRLNAVEAMAAVDVVCTDKTGTLTSNRLKLDTLRVLTDELPEHEVRHRLAQFACASIDRDNKNIQAIRAALGTVPVEAVEHLPFNARTRFSAARVREPGAERVLVLGAPEALSPGVGRWDAELNRLQTAGLRVLLFAESTAAAPLEPGTLPPALQLLALVALADELRPDAAAVLQALSAQGIAFKAISGDNPRTVQATVAPLNLPMSREPVVSGKDLDAAEDPVAFVRAHSVFGRVEPLQKVAIVEALQKGGANVAMIGDGVNDVLPIKKADLGIAMGEGSPAAKTVSSLVLETNDFAVLPEAIAEGRTIVRNLRRAGKLFLTKNVYSMAFIVAYAVGLFDIPFPYLPQQVTLLNWMVIGVPALLMALTRERSGAADKTPFLADVGGFALRTGLVFAGCGVALLALGKHVWDVNEDTQRTMLLTALILLGVTVLWRVLNGDGERLTTDRWLVKLSLVVVPIYAGFMYWPLSADFFRLAPLSGSEWLKVLAVAAPAFAVSRLAEWIPWRRALGR</sequence>
<gene>
    <name evidence="12" type="ORF">C1280_19645</name>
</gene>
<evidence type="ECO:0000256" key="1">
    <source>
        <dbReference type="ARBA" id="ARBA00004141"/>
    </source>
</evidence>
<dbReference type="GO" id="GO:0016020">
    <property type="term" value="C:membrane"/>
    <property type="evidence" value="ECO:0007669"/>
    <property type="project" value="UniProtKB-SubCell"/>
</dbReference>
<feature type="transmembrane region" description="Helical" evidence="9">
    <location>
        <begin position="263"/>
        <end position="284"/>
    </location>
</feature>
<evidence type="ECO:0000259" key="10">
    <source>
        <dbReference type="Pfam" id="PF00122"/>
    </source>
</evidence>
<evidence type="ECO:0000256" key="8">
    <source>
        <dbReference type="SAM" id="MobiDB-lite"/>
    </source>
</evidence>
<dbReference type="SFLD" id="SFLDS00003">
    <property type="entry name" value="Haloacid_Dehalogenase"/>
    <property type="match status" value="1"/>
</dbReference>
<accession>A0A2Z3HCK2</accession>
<name>A0A2Z3HCK2_9BACT</name>
<dbReference type="GO" id="GO:0005524">
    <property type="term" value="F:ATP binding"/>
    <property type="evidence" value="ECO:0007669"/>
    <property type="project" value="UniProtKB-KW"/>
</dbReference>
<dbReference type="InterPro" id="IPR036412">
    <property type="entry name" value="HAD-like_sf"/>
</dbReference>
<dbReference type="PRINTS" id="PR00119">
    <property type="entry name" value="CATATPASE"/>
</dbReference>
<dbReference type="OrthoDB" id="211392at2"/>
<dbReference type="Pfam" id="PF00702">
    <property type="entry name" value="Hydrolase"/>
    <property type="match status" value="1"/>
</dbReference>
<keyword evidence="7 9" id="KW-0472">Membrane</keyword>
<evidence type="ECO:0000256" key="2">
    <source>
        <dbReference type="ARBA" id="ARBA00022692"/>
    </source>
</evidence>
<feature type="transmembrane region" description="Helical" evidence="9">
    <location>
        <begin position="656"/>
        <end position="677"/>
    </location>
</feature>
<dbReference type="Gene3D" id="2.70.150.10">
    <property type="entry name" value="Calcium-transporting ATPase, cytoplasmic transduction domain A"/>
    <property type="match status" value="1"/>
</dbReference>
<dbReference type="SUPFAM" id="SSF81665">
    <property type="entry name" value="Calcium ATPase, transmembrane domain M"/>
    <property type="match status" value="1"/>
</dbReference>
<reference evidence="12 13" key="1">
    <citation type="submission" date="2018-01" db="EMBL/GenBank/DDBJ databases">
        <title>G. obscuriglobus.</title>
        <authorList>
            <person name="Franke J."/>
            <person name="Blomberg W."/>
            <person name="Selmecki A."/>
        </authorList>
    </citation>
    <scope>NUCLEOTIDE SEQUENCE [LARGE SCALE GENOMIC DNA]</scope>
    <source>
        <strain evidence="12 13">DSM 5831</strain>
    </source>
</reference>
<dbReference type="SFLD" id="SFLDG00002">
    <property type="entry name" value="C1.7:_P-type_atpase_like"/>
    <property type="match status" value="1"/>
</dbReference>
<keyword evidence="5" id="KW-1278">Translocase</keyword>
<dbReference type="PROSITE" id="PS01229">
    <property type="entry name" value="COF_2"/>
    <property type="match status" value="1"/>
</dbReference>
<feature type="transmembrane region" description="Helical" evidence="9">
    <location>
        <begin position="304"/>
        <end position="323"/>
    </location>
</feature>
<dbReference type="Gene3D" id="3.40.1110.10">
    <property type="entry name" value="Calcium-transporting ATPase, cytoplasmic domain N"/>
    <property type="match status" value="1"/>
</dbReference>
<dbReference type="PROSITE" id="PS00154">
    <property type="entry name" value="ATPASE_E1_E2"/>
    <property type="match status" value="1"/>
</dbReference>
<keyword evidence="2 9" id="KW-0812">Transmembrane</keyword>
<dbReference type="Pfam" id="PF00689">
    <property type="entry name" value="Cation_ATPase_C"/>
    <property type="match status" value="1"/>
</dbReference>
<dbReference type="SUPFAM" id="SSF81653">
    <property type="entry name" value="Calcium ATPase, transduction domain A"/>
    <property type="match status" value="1"/>
</dbReference>
<feature type="transmembrane region" description="Helical" evidence="9">
    <location>
        <begin position="749"/>
        <end position="768"/>
    </location>
</feature>
<dbReference type="EMBL" id="CP025958">
    <property type="protein sequence ID" value="AWM38980.1"/>
    <property type="molecule type" value="Genomic_DNA"/>
</dbReference>
<feature type="region of interest" description="Disordered" evidence="8">
    <location>
        <begin position="1"/>
        <end position="55"/>
    </location>
</feature>
<dbReference type="InterPro" id="IPR001757">
    <property type="entry name" value="P_typ_ATPase"/>
</dbReference>
<dbReference type="InterPro" id="IPR018303">
    <property type="entry name" value="ATPase_P-typ_P_site"/>
</dbReference>
<keyword evidence="4" id="KW-0067">ATP-binding</keyword>
<feature type="transmembrane region" description="Helical" evidence="9">
    <location>
        <begin position="683"/>
        <end position="699"/>
    </location>
</feature>
<protein>
    <submittedName>
        <fullName evidence="12">Uncharacterized protein</fullName>
    </submittedName>
</protein>
<dbReference type="SFLD" id="SFLDF00027">
    <property type="entry name" value="p-type_atpase"/>
    <property type="match status" value="1"/>
</dbReference>
<keyword evidence="13" id="KW-1185">Reference proteome</keyword>
<dbReference type="Proteomes" id="UP000245802">
    <property type="component" value="Chromosome"/>
</dbReference>
<evidence type="ECO:0000313" key="12">
    <source>
        <dbReference type="EMBL" id="AWM38980.1"/>
    </source>
</evidence>
<feature type="transmembrane region" description="Helical" evidence="9">
    <location>
        <begin position="711"/>
        <end position="737"/>
    </location>
</feature>
<evidence type="ECO:0000256" key="6">
    <source>
        <dbReference type="ARBA" id="ARBA00022989"/>
    </source>
</evidence>
<dbReference type="InterPro" id="IPR008250">
    <property type="entry name" value="ATPase_P-typ_transduc_dom_A_sf"/>
</dbReference>
<dbReference type="InterPro" id="IPR023214">
    <property type="entry name" value="HAD_sf"/>
</dbReference>
<comment type="subcellular location">
    <subcellularLocation>
        <location evidence="1">Membrane</location>
        <topology evidence="1">Multi-pass membrane protein</topology>
    </subcellularLocation>
</comment>
<dbReference type="KEGG" id="gog:C1280_19645"/>
<feature type="compositionally biased region" description="Basic and acidic residues" evidence="8">
    <location>
        <begin position="1"/>
        <end position="20"/>
    </location>
</feature>
<evidence type="ECO:0000256" key="7">
    <source>
        <dbReference type="ARBA" id="ARBA00023136"/>
    </source>
</evidence>